<dbReference type="Proteomes" id="UP000272400">
    <property type="component" value="Unassembled WGS sequence"/>
</dbReference>
<evidence type="ECO:0000313" key="2">
    <source>
        <dbReference type="EMBL" id="ROO87144.1"/>
    </source>
</evidence>
<feature type="chain" id="PRO_5018276986" description="Neocarzinostatin family protein" evidence="1">
    <location>
        <begin position="25"/>
        <end position="224"/>
    </location>
</feature>
<sequence>MKAHLKVGTTAVAALTVVAMTATAALATTTVRRDTSGGAAYSGNYQILNVGPMTVTASGFSASCTGADLRGTLTSAGAGTLATANVTGCTSPFGAATVTFQGLPATGTLTYAPVAGGRDASLTFTKAANPNFKVKAVMGLLTCYYGFGTTVTSLTFNVFNGTNANRPIPASTQLQGAMQNASLDKLSGSSLLCPSGAVANANGEARGEVTAGSGVFNQKLYVGP</sequence>
<dbReference type="RefSeq" id="WP_123666464.1">
    <property type="nucleotide sequence ID" value="NZ_RJKE01000001.1"/>
</dbReference>
<feature type="signal peptide" evidence="1">
    <location>
        <begin position="1"/>
        <end position="24"/>
    </location>
</feature>
<gene>
    <name evidence="2" type="ORF">EDD29_4736</name>
</gene>
<proteinExistence type="predicted"/>
<organism evidence="2 3">
    <name type="scientific">Actinocorallia herbida</name>
    <dbReference type="NCBI Taxonomy" id="58109"/>
    <lineage>
        <taxon>Bacteria</taxon>
        <taxon>Bacillati</taxon>
        <taxon>Actinomycetota</taxon>
        <taxon>Actinomycetes</taxon>
        <taxon>Streptosporangiales</taxon>
        <taxon>Thermomonosporaceae</taxon>
        <taxon>Actinocorallia</taxon>
    </lineage>
</organism>
<evidence type="ECO:0000313" key="3">
    <source>
        <dbReference type="Proteomes" id="UP000272400"/>
    </source>
</evidence>
<keyword evidence="1" id="KW-0732">Signal</keyword>
<comment type="caution">
    <text evidence="2">The sequence shown here is derived from an EMBL/GenBank/DDBJ whole genome shotgun (WGS) entry which is preliminary data.</text>
</comment>
<name>A0A3N1D0V0_9ACTN</name>
<keyword evidence="3" id="KW-1185">Reference proteome</keyword>
<dbReference type="AlphaFoldDB" id="A0A3N1D0V0"/>
<dbReference type="EMBL" id="RJKE01000001">
    <property type="protein sequence ID" value="ROO87144.1"/>
    <property type="molecule type" value="Genomic_DNA"/>
</dbReference>
<evidence type="ECO:0008006" key="4">
    <source>
        <dbReference type="Google" id="ProtNLM"/>
    </source>
</evidence>
<evidence type="ECO:0000256" key="1">
    <source>
        <dbReference type="SAM" id="SignalP"/>
    </source>
</evidence>
<dbReference type="OrthoDB" id="3481601at2"/>
<reference evidence="2 3" key="1">
    <citation type="submission" date="2018-11" db="EMBL/GenBank/DDBJ databases">
        <title>Sequencing the genomes of 1000 actinobacteria strains.</title>
        <authorList>
            <person name="Klenk H.-P."/>
        </authorList>
    </citation>
    <scope>NUCLEOTIDE SEQUENCE [LARGE SCALE GENOMIC DNA]</scope>
    <source>
        <strain evidence="2 3">DSM 44254</strain>
    </source>
</reference>
<accession>A0A3N1D0V0</accession>
<protein>
    <recommendedName>
        <fullName evidence="4">Neocarzinostatin family protein</fullName>
    </recommendedName>
</protein>